<evidence type="ECO:0000313" key="3">
    <source>
        <dbReference type="WBParaSite" id="Minc3s02513g30409"/>
    </source>
</evidence>
<proteinExistence type="predicted"/>
<reference evidence="3" key="1">
    <citation type="submission" date="2022-11" db="UniProtKB">
        <authorList>
            <consortium name="WormBaseParasite"/>
        </authorList>
    </citation>
    <scope>IDENTIFICATION</scope>
</reference>
<keyword evidence="2" id="KW-1185">Reference proteome</keyword>
<dbReference type="WBParaSite" id="Minc3s02513g30409">
    <property type="protein sequence ID" value="Minc3s02513g30409"/>
    <property type="gene ID" value="Minc3s02513g30409"/>
</dbReference>
<keyword evidence="1" id="KW-1133">Transmembrane helix</keyword>
<feature type="transmembrane region" description="Helical" evidence="1">
    <location>
        <begin position="7"/>
        <end position="27"/>
    </location>
</feature>
<feature type="transmembrane region" description="Helical" evidence="1">
    <location>
        <begin position="33"/>
        <end position="56"/>
    </location>
</feature>
<evidence type="ECO:0000256" key="1">
    <source>
        <dbReference type="SAM" id="Phobius"/>
    </source>
</evidence>
<evidence type="ECO:0000313" key="2">
    <source>
        <dbReference type="Proteomes" id="UP000887563"/>
    </source>
</evidence>
<dbReference type="Proteomes" id="UP000887563">
    <property type="component" value="Unplaced"/>
</dbReference>
<keyword evidence="1" id="KW-0472">Membrane</keyword>
<keyword evidence="1" id="KW-0812">Transmembrane</keyword>
<protein>
    <submittedName>
        <fullName evidence="3">Uncharacterized protein</fullName>
    </submittedName>
</protein>
<organism evidence="2 3">
    <name type="scientific">Meloidogyne incognita</name>
    <name type="common">Southern root-knot nematode worm</name>
    <name type="synonym">Oxyuris incognita</name>
    <dbReference type="NCBI Taxonomy" id="6306"/>
    <lineage>
        <taxon>Eukaryota</taxon>
        <taxon>Metazoa</taxon>
        <taxon>Ecdysozoa</taxon>
        <taxon>Nematoda</taxon>
        <taxon>Chromadorea</taxon>
        <taxon>Rhabditida</taxon>
        <taxon>Tylenchina</taxon>
        <taxon>Tylenchomorpha</taxon>
        <taxon>Tylenchoidea</taxon>
        <taxon>Meloidogynidae</taxon>
        <taxon>Meloidogyninae</taxon>
        <taxon>Meloidogyne</taxon>
        <taxon>Meloidogyne incognita group</taxon>
    </lineage>
</organism>
<accession>A0A914MVE1</accession>
<name>A0A914MVE1_MELIC</name>
<dbReference type="AlphaFoldDB" id="A0A914MVE1"/>
<sequence>MYLIMRLWMHIINSIIHYCCSYVFACISKCPSLFYVQIQSGFALGLTVVFQVPLVLI</sequence>